<feature type="domain" description="SIS" evidence="12">
    <location>
        <begin position="458"/>
        <end position="599"/>
    </location>
</feature>
<keyword evidence="5 10" id="KW-0963">Cytoplasm</keyword>
<evidence type="ECO:0000256" key="6">
    <source>
        <dbReference type="ARBA" id="ARBA00022576"/>
    </source>
</evidence>
<protein>
    <recommendedName>
        <fullName evidence="4 10">Glutamine--fructose-6-phosphate aminotransferase [isomerizing]</fullName>
        <ecNumber evidence="3 10">2.6.1.16</ecNumber>
    </recommendedName>
    <alternativeName>
        <fullName evidence="10">D-fructose-6-phosphate amidotransferase</fullName>
    </alternativeName>
    <alternativeName>
        <fullName evidence="10">GFAT</fullName>
    </alternativeName>
    <alternativeName>
        <fullName evidence="10">Glucosamine-6-phosphate synthase</fullName>
    </alternativeName>
    <alternativeName>
        <fullName evidence="10">Hexosephosphate aminotransferase</fullName>
    </alternativeName>
    <alternativeName>
        <fullName evidence="10">L-glutamine--D-fructose-6-phosphate amidotransferase</fullName>
    </alternativeName>
</protein>
<dbReference type="FunFam" id="3.60.20.10:FF:000006">
    <property type="entry name" value="Glutamine--fructose-6-phosphate aminotransferase [isomerizing]"/>
    <property type="match status" value="1"/>
</dbReference>
<dbReference type="FunFam" id="3.40.50.10490:FF:000002">
    <property type="entry name" value="Glutamine--fructose-6-phosphate aminotransferase [isomerizing]"/>
    <property type="match status" value="1"/>
</dbReference>
<evidence type="ECO:0000256" key="2">
    <source>
        <dbReference type="ARBA" id="ARBA00004496"/>
    </source>
</evidence>
<proteinExistence type="inferred from homology"/>
<dbReference type="InterPro" id="IPR005855">
    <property type="entry name" value="GFAT"/>
</dbReference>
<evidence type="ECO:0000259" key="12">
    <source>
        <dbReference type="PROSITE" id="PS51464"/>
    </source>
</evidence>
<dbReference type="RefSeq" id="WP_121170073.1">
    <property type="nucleotide sequence ID" value="NZ_RBIE01000001.1"/>
</dbReference>
<dbReference type="Pfam" id="PF13522">
    <property type="entry name" value="GATase_6"/>
    <property type="match status" value="1"/>
</dbReference>
<dbReference type="GO" id="GO:0005975">
    <property type="term" value="P:carbohydrate metabolic process"/>
    <property type="evidence" value="ECO:0007669"/>
    <property type="project" value="UniProtKB-UniRule"/>
</dbReference>
<dbReference type="InterPro" id="IPR035490">
    <property type="entry name" value="GlmS/FrlB_SIS"/>
</dbReference>
<evidence type="ECO:0000313" key="13">
    <source>
        <dbReference type="EMBL" id="RKQ63837.1"/>
    </source>
</evidence>
<keyword evidence="7 10" id="KW-0808">Transferase</keyword>
<evidence type="ECO:0000256" key="7">
    <source>
        <dbReference type="ARBA" id="ARBA00022679"/>
    </source>
</evidence>
<evidence type="ECO:0000259" key="11">
    <source>
        <dbReference type="PROSITE" id="PS51278"/>
    </source>
</evidence>
<keyword evidence="9" id="KW-0315">Glutamine amidotransferase</keyword>
<dbReference type="InterPro" id="IPR029055">
    <property type="entry name" value="Ntn_hydrolases_N"/>
</dbReference>
<dbReference type="InterPro" id="IPR017932">
    <property type="entry name" value="GATase_2_dom"/>
</dbReference>
<evidence type="ECO:0000256" key="1">
    <source>
        <dbReference type="ARBA" id="ARBA00001031"/>
    </source>
</evidence>
<dbReference type="CDD" id="cd00714">
    <property type="entry name" value="GFAT"/>
    <property type="match status" value="1"/>
</dbReference>
<dbReference type="OrthoDB" id="106547at2"/>
<name>A0A420W950_9BACT</name>
<dbReference type="GO" id="GO:0097367">
    <property type="term" value="F:carbohydrate derivative binding"/>
    <property type="evidence" value="ECO:0007669"/>
    <property type="project" value="InterPro"/>
</dbReference>
<dbReference type="InterPro" id="IPR001347">
    <property type="entry name" value="SIS_dom"/>
</dbReference>
<keyword evidence="6 10" id="KW-0032">Aminotransferase</keyword>
<dbReference type="CDD" id="cd05009">
    <property type="entry name" value="SIS_GlmS_GlmD_2"/>
    <property type="match status" value="1"/>
</dbReference>
<feature type="initiator methionine" description="Removed" evidence="10">
    <location>
        <position position="1"/>
    </location>
</feature>
<dbReference type="EMBL" id="RBIE01000001">
    <property type="protein sequence ID" value="RKQ63837.1"/>
    <property type="molecule type" value="Genomic_DNA"/>
</dbReference>
<dbReference type="EC" id="2.6.1.16" evidence="3 10"/>
<dbReference type="InterPro" id="IPR035466">
    <property type="entry name" value="GlmS/AgaS_SIS"/>
</dbReference>
<comment type="caution">
    <text evidence="13">The sequence shown here is derived from an EMBL/GenBank/DDBJ whole genome shotgun (WGS) entry which is preliminary data.</text>
</comment>
<feature type="domain" description="Glutamine amidotransferase type-2" evidence="11">
    <location>
        <begin position="2"/>
        <end position="219"/>
    </location>
</feature>
<dbReference type="GO" id="GO:0006047">
    <property type="term" value="P:UDP-N-acetylglucosamine metabolic process"/>
    <property type="evidence" value="ECO:0007669"/>
    <property type="project" value="TreeGrafter"/>
</dbReference>
<dbReference type="CDD" id="cd05008">
    <property type="entry name" value="SIS_GlmS_GlmD_1"/>
    <property type="match status" value="1"/>
</dbReference>
<evidence type="ECO:0000313" key="14">
    <source>
        <dbReference type="Proteomes" id="UP000280881"/>
    </source>
</evidence>
<dbReference type="PANTHER" id="PTHR10937">
    <property type="entry name" value="GLUCOSAMINE--FRUCTOSE-6-PHOSPHATE AMINOTRANSFERASE, ISOMERIZING"/>
    <property type="match status" value="1"/>
</dbReference>
<dbReference type="Proteomes" id="UP000280881">
    <property type="component" value="Unassembled WGS sequence"/>
</dbReference>
<comment type="subcellular location">
    <subcellularLocation>
        <location evidence="2 10">Cytoplasm</location>
    </subcellularLocation>
</comment>
<feature type="active site" description="For Fru-6P isomerization activity" evidence="10">
    <location>
        <position position="604"/>
    </location>
</feature>
<dbReference type="SUPFAM" id="SSF56235">
    <property type="entry name" value="N-terminal nucleophile aminohydrolases (Ntn hydrolases)"/>
    <property type="match status" value="1"/>
</dbReference>
<dbReference type="AlphaFoldDB" id="A0A420W950"/>
<comment type="subunit">
    <text evidence="10">Homodimer.</text>
</comment>
<evidence type="ECO:0000256" key="8">
    <source>
        <dbReference type="ARBA" id="ARBA00022737"/>
    </source>
</evidence>
<gene>
    <name evidence="10" type="primary">glmS</name>
    <name evidence="13" type="ORF">C7457_0721</name>
</gene>
<dbReference type="HAMAP" id="MF_00164">
    <property type="entry name" value="GlmS"/>
    <property type="match status" value="1"/>
</dbReference>
<evidence type="ECO:0000256" key="4">
    <source>
        <dbReference type="ARBA" id="ARBA00016090"/>
    </source>
</evidence>
<dbReference type="GO" id="GO:0004360">
    <property type="term" value="F:glutamine-fructose-6-phosphate transaminase (isomerizing) activity"/>
    <property type="evidence" value="ECO:0007669"/>
    <property type="project" value="UniProtKB-UniRule"/>
</dbReference>
<dbReference type="InterPro" id="IPR047084">
    <property type="entry name" value="GFAT_N"/>
</dbReference>
<keyword evidence="8" id="KW-0677">Repeat</keyword>
<dbReference type="PROSITE" id="PS51464">
    <property type="entry name" value="SIS"/>
    <property type="match status" value="2"/>
</dbReference>
<dbReference type="PANTHER" id="PTHR10937:SF0">
    <property type="entry name" value="GLUTAMINE--FRUCTOSE-6-PHOSPHATE TRANSAMINASE (ISOMERIZING)"/>
    <property type="match status" value="1"/>
</dbReference>
<dbReference type="Gene3D" id="3.40.50.10490">
    <property type="entry name" value="Glucose-6-phosphate isomerase like protein, domain 1"/>
    <property type="match status" value="2"/>
</dbReference>
<dbReference type="InterPro" id="IPR046348">
    <property type="entry name" value="SIS_dom_sf"/>
</dbReference>
<evidence type="ECO:0000256" key="3">
    <source>
        <dbReference type="ARBA" id="ARBA00012916"/>
    </source>
</evidence>
<dbReference type="SUPFAM" id="SSF53697">
    <property type="entry name" value="SIS domain"/>
    <property type="match status" value="1"/>
</dbReference>
<dbReference type="GO" id="GO:0006002">
    <property type="term" value="P:fructose 6-phosphate metabolic process"/>
    <property type="evidence" value="ECO:0007669"/>
    <property type="project" value="TreeGrafter"/>
</dbReference>
<dbReference type="Gene3D" id="3.60.20.10">
    <property type="entry name" value="Glutamine Phosphoribosylpyrophosphate, subunit 1, domain 1"/>
    <property type="match status" value="1"/>
</dbReference>
<dbReference type="GO" id="GO:0046349">
    <property type="term" value="P:amino sugar biosynthetic process"/>
    <property type="evidence" value="ECO:0007669"/>
    <property type="project" value="UniProtKB-ARBA"/>
</dbReference>
<evidence type="ECO:0000256" key="10">
    <source>
        <dbReference type="HAMAP-Rule" id="MF_00164"/>
    </source>
</evidence>
<feature type="active site" description="Nucleophile; for GATase activity" evidence="10">
    <location>
        <position position="2"/>
    </location>
</feature>
<evidence type="ECO:0000256" key="5">
    <source>
        <dbReference type="ARBA" id="ARBA00022490"/>
    </source>
</evidence>
<comment type="catalytic activity">
    <reaction evidence="1 10">
        <text>D-fructose 6-phosphate + L-glutamine = D-glucosamine 6-phosphate + L-glutamate</text>
        <dbReference type="Rhea" id="RHEA:13237"/>
        <dbReference type="ChEBI" id="CHEBI:29985"/>
        <dbReference type="ChEBI" id="CHEBI:58359"/>
        <dbReference type="ChEBI" id="CHEBI:58725"/>
        <dbReference type="ChEBI" id="CHEBI:61527"/>
        <dbReference type="EC" id="2.6.1.16"/>
    </reaction>
</comment>
<accession>A0A420W950</accession>
<organism evidence="13 14">
    <name type="scientific">Thermovibrio guaymasensis</name>
    <dbReference type="NCBI Taxonomy" id="240167"/>
    <lineage>
        <taxon>Bacteria</taxon>
        <taxon>Pseudomonadati</taxon>
        <taxon>Aquificota</taxon>
        <taxon>Aquificia</taxon>
        <taxon>Desulfurobacteriales</taxon>
        <taxon>Desulfurobacteriaceae</taxon>
        <taxon>Thermovibrio</taxon>
    </lineage>
</organism>
<dbReference type="FunFam" id="3.40.50.10490:FF:000001">
    <property type="entry name" value="Glutamine--fructose-6-phosphate aminotransferase [isomerizing]"/>
    <property type="match status" value="1"/>
</dbReference>
<comment type="function">
    <text evidence="10">Catalyzes the first step in hexosamine metabolism, converting fructose-6P into glucosamine-6P using glutamine as a nitrogen source.</text>
</comment>
<feature type="domain" description="SIS" evidence="12">
    <location>
        <begin position="280"/>
        <end position="422"/>
    </location>
</feature>
<evidence type="ECO:0000256" key="9">
    <source>
        <dbReference type="ARBA" id="ARBA00022962"/>
    </source>
</evidence>
<dbReference type="NCBIfam" id="NF001484">
    <property type="entry name" value="PRK00331.1"/>
    <property type="match status" value="1"/>
</dbReference>
<dbReference type="NCBIfam" id="TIGR01135">
    <property type="entry name" value="glmS"/>
    <property type="match status" value="1"/>
</dbReference>
<keyword evidence="14" id="KW-1185">Reference proteome</keyword>
<dbReference type="GO" id="GO:0005829">
    <property type="term" value="C:cytosol"/>
    <property type="evidence" value="ECO:0007669"/>
    <property type="project" value="TreeGrafter"/>
</dbReference>
<dbReference type="PROSITE" id="PS51278">
    <property type="entry name" value="GATASE_TYPE_2"/>
    <property type="match status" value="1"/>
</dbReference>
<reference evidence="13 14" key="1">
    <citation type="submission" date="2018-10" db="EMBL/GenBank/DDBJ databases">
        <title>Genomic Encyclopedia of Type Strains, Phase IV (KMG-IV): sequencing the most valuable type-strain genomes for metagenomic binning, comparative biology and taxonomic classification.</title>
        <authorList>
            <person name="Goeker M."/>
        </authorList>
    </citation>
    <scope>NUCLEOTIDE SEQUENCE [LARGE SCALE GENOMIC DNA]</scope>
    <source>
        <strain evidence="13 14">DSM 15521</strain>
    </source>
</reference>
<sequence length="609" mass="67892">MCGIVGYVGKDNAKNVVVDGLKRLEYRGYDSAGLALIVNGEIKVFKKVGKIREFEIELNRLNVYSNVGIGHTRWATHGKPTFDNAHPHLSCDGKIALVHNGIIENYAQLKEEFFKKGHKFKSQTDTEVVVHLIEEELRSSRDFFEAFLRAVNRLKGSFALCAITTHEPDRLFCARKDSPLVVGLGEDESFVASDVPAFLSYTNRAVFLDDGEVAVVGRDGAVFYDFSGTEVKKEEVRIPWSLAQAEKGGYKHFMIKEIYEQPRAVSDTISGNMAWFKGDVPLEGIDPTSFERIQIVACGTSFHAGLIAKFFFENFSQILTEVDYASEYRYRNPVVNGKTLVIAITQSGETADTLAAMRLARKKGAKLLAVCNVIGSTATREADTVIYTYAGPEISVASTKAFTTQLTALYMLSLWLGRENGVLKEEEVNARFSQLMEVPSKIEYFLGREKKEGNVKNIALEFYRSKDALYLGRHVNYPIALEGALKLKEISYIHAEGYPSGEMKHGPIALIDESVPVIFIATKGSVYEKVVSNMEEVKARKGKIIALLNPSSPEVERISDFKIEVPEVDEFLSPIVNVVPLQLFAYYIADFLGYDVDQPRNLAKSVTVE</sequence>
<dbReference type="Pfam" id="PF01380">
    <property type="entry name" value="SIS"/>
    <property type="match status" value="2"/>
</dbReference>
<dbReference type="GO" id="GO:0006487">
    <property type="term" value="P:protein N-linked glycosylation"/>
    <property type="evidence" value="ECO:0007669"/>
    <property type="project" value="TreeGrafter"/>
</dbReference>